<reference evidence="1" key="1">
    <citation type="journal article" date="2021" name="Proc. Natl. Acad. Sci. U.S.A.">
        <title>A Catalog of Tens of Thousands of Viruses from Human Metagenomes Reveals Hidden Associations with Chronic Diseases.</title>
        <authorList>
            <person name="Tisza M.J."/>
            <person name="Buck C.B."/>
        </authorList>
    </citation>
    <scope>NUCLEOTIDE SEQUENCE</scope>
    <source>
        <strain evidence="1">Ctpbe1</strain>
    </source>
</reference>
<sequence>MTKYITVVETREFVNFAKQSLSEEEKKSLIDFLAENPKAGVLISGTGGLRKLRWARPHQGKSGSYRVIYYYHSENIPLFLISAFAKNVMENFSEAAKNEYAKLLKELVRQYEGRNGKI</sequence>
<dbReference type="EMBL" id="BK015216">
    <property type="protein sequence ID" value="DAD96364.1"/>
    <property type="molecule type" value="Genomic_DNA"/>
</dbReference>
<dbReference type="PIRSF" id="PIRSF039032">
    <property type="entry name" value="HigB-2"/>
    <property type="match status" value="1"/>
</dbReference>
<organism evidence="1">
    <name type="scientific">Siphoviridae sp. ctpbe1</name>
    <dbReference type="NCBI Taxonomy" id="2826466"/>
    <lineage>
        <taxon>Viruses</taxon>
        <taxon>Duplodnaviria</taxon>
        <taxon>Heunggongvirae</taxon>
        <taxon>Uroviricota</taxon>
        <taxon>Caudoviricetes</taxon>
    </lineage>
</organism>
<name>A0A8S5NPR2_9CAUD</name>
<proteinExistence type="predicted"/>
<accession>A0A8S5NPR2</accession>
<dbReference type="InterPro" id="IPR009387">
    <property type="entry name" value="HigB-2"/>
</dbReference>
<dbReference type="Pfam" id="PF06296">
    <property type="entry name" value="RelE"/>
    <property type="match status" value="1"/>
</dbReference>
<protein>
    <submittedName>
        <fullName evidence="1">RelE toxin of RelE / RelB toxin-antitoxin system</fullName>
    </submittedName>
</protein>
<evidence type="ECO:0000313" key="1">
    <source>
        <dbReference type="EMBL" id="DAD96364.1"/>
    </source>
</evidence>